<keyword evidence="1" id="KW-0677">Repeat</keyword>
<reference evidence="4" key="1">
    <citation type="journal article" date="2019" name="Int. J. Syst. Evol. Microbiol.">
        <title>The Global Catalogue of Microorganisms (GCM) 10K type strain sequencing project: providing services to taxonomists for standard genome sequencing and annotation.</title>
        <authorList>
            <consortium name="The Broad Institute Genomics Platform"/>
            <consortium name="The Broad Institute Genome Sequencing Center for Infectious Disease"/>
            <person name="Wu L."/>
            <person name="Ma J."/>
        </authorList>
    </citation>
    <scope>NUCLEOTIDE SEQUENCE [LARGE SCALE GENOMIC DNA]</scope>
    <source>
        <strain evidence="4">JCM 17939</strain>
    </source>
</reference>
<gene>
    <name evidence="3" type="ORF">GCM10023196_080810</name>
</gene>
<dbReference type="InterPro" id="IPR004176">
    <property type="entry name" value="Clp_R_N"/>
</dbReference>
<dbReference type="EMBL" id="BAABHK010000015">
    <property type="protein sequence ID" value="GAA4635416.1"/>
    <property type="molecule type" value="Genomic_DNA"/>
</dbReference>
<proteinExistence type="predicted"/>
<dbReference type="Gene3D" id="1.10.1780.10">
    <property type="entry name" value="Clp, N-terminal domain"/>
    <property type="match status" value="2"/>
</dbReference>
<evidence type="ECO:0000313" key="4">
    <source>
        <dbReference type="Proteomes" id="UP001501442"/>
    </source>
</evidence>
<organism evidence="3 4">
    <name type="scientific">Actinoallomurus vinaceus</name>
    <dbReference type="NCBI Taxonomy" id="1080074"/>
    <lineage>
        <taxon>Bacteria</taxon>
        <taxon>Bacillati</taxon>
        <taxon>Actinomycetota</taxon>
        <taxon>Actinomycetes</taxon>
        <taxon>Streptosporangiales</taxon>
        <taxon>Thermomonosporaceae</taxon>
        <taxon>Actinoallomurus</taxon>
    </lineage>
</organism>
<evidence type="ECO:0000256" key="1">
    <source>
        <dbReference type="PROSITE-ProRule" id="PRU01251"/>
    </source>
</evidence>
<dbReference type="Proteomes" id="UP001501442">
    <property type="component" value="Unassembled WGS sequence"/>
</dbReference>
<evidence type="ECO:0000313" key="3">
    <source>
        <dbReference type="EMBL" id="GAA4635416.1"/>
    </source>
</evidence>
<name>A0ABP8UMD9_9ACTN</name>
<dbReference type="PROSITE" id="PS51903">
    <property type="entry name" value="CLP_R"/>
    <property type="match status" value="1"/>
</dbReference>
<dbReference type="Pfam" id="PF02861">
    <property type="entry name" value="Clp_N"/>
    <property type="match status" value="2"/>
</dbReference>
<dbReference type="PANTHER" id="PTHR47016:SF5">
    <property type="entry name" value="CLP DOMAIN SUPERFAMILY PROTEIN"/>
    <property type="match status" value="1"/>
</dbReference>
<dbReference type="InterPro" id="IPR036628">
    <property type="entry name" value="Clp_N_dom_sf"/>
</dbReference>
<comment type="caution">
    <text evidence="3">The sequence shown here is derived from an EMBL/GenBank/DDBJ whole genome shotgun (WGS) entry which is preliminary data.</text>
</comment>
<protein>
    <recommendedName>
        <fullName evidence="2">Clp R domain-containing protein</fullName>
    </recommendedName>
</protein>
<keyword evidence="4" id="KW-1185">Reference proteome</keyword>
<accession>A0ABP8UMD9</accession>
<dbReference type="PANTHER" id="PTHR47016">
    <property type="entry name" value="ATP-DEPENDENT CLP PROTEASE ATP-BINDING SUBUNIT CLPT1, CHLOROPLASTIC"/>
    <property type="match status" value="1"/>
</dbReference>
<sequence length="184" mass="20049">MFERFADDARQAVRLSQEEARRLRHPFIGTEHLLLALLDEGHGPAAQALIDHGVTQKDLHGRIARLTTPADDALDPDALAMIGIDLDQVRQATEASFGPGALEPKARRAMPKGHIPFTRRAKKVLELSLRESLNLGHNYIGGGHMLLGLIREGQGLAARVLTDSGVDLATLRVDVTRRIPPKAA</sequence>
<feature type="domain" description="Clp R" evidence="2">
    <location>
        <begin position="2"/>
        <end position="182"/>
    </location>
</feature>
<dbReference type="InterPro" id="IPR044217">
    <property type="entry name" value="CLPT1/2"/>
</dbReference>
<evidence type="ECO:0000259" key="2">
    <source>
        <dbReference type="PROSITE" id="PS51903"/>
    </source>
</evidence>
<dbReference type="SUPFAM" id="SSF81923">
    <property type="entry name" value="Double Clp-N motif"/>
    <property type="match status" value="2"/>
</dbReference>